<dbReference type="EMBL" id="JAUJFL010000002">
    <property type="protein sequence ID" value="KAK2609826.1"/>
    <property type="molecule type" value="Genomic_DNA"/>
</dbReference>
<dbReference type="InterPro" id="IPR029240">
    <property type="entry name" value="MMS19_N"/>
</dbReference>
<reference evidence="3" key="1">
    <citation type="submission" date="2023-06" db="EMBL/GenBank/DDBJ databases">
        <authorList>
            <person name="Noh H."/>
        </authorList>
    </citation>
    <scope>NUCLEOTIDE SEQUENCE</scope>
    <source>
        <strain evidence="3">DUCC20226</strain>
    </source>
</reference>
<dbReference type="Proteomes" id="UP001265746">
    <property type="component" value="Unassembled WGS sequence"/>
</dbReference>
<keyword evidence="1" id="KW-0234">DNA repair</keyword>
<keyword evidence="4" id="KW-1185">Reference proteome</keyword>
<keyword evidence="1" id="KW-0539">Nucleus</keyword>
<dbReference type="GO" id="GO:0097361">
    <property type="term" value="C:cytosolic [4Fe-4S] assembly targeting complex"/>
    <property type="evidence" value="ECO:0007669"/>
    <property type="project" value="UniProtKB-UniRule"/>
</dbReference>
<organism evidence="3 4">
    <name type="scientific">Phomopsis amygdali</name>
    <name type="common">Fusicoccum amygdali</name>
    <dbReference type="NCBI Taxonomy" id="1214568"/>
    <lineage>
        <taxon>Eukaryota</taxon>
        <taxon>Fungi</taxon>
        <taxon>Dikarya</taxon>
        <taxon>Ascomycota</taxon>
        <taxon>Pezizomycotina</taxon>
        <taxon>Sordariomycetes</taxon>
        <taxon>Sordariomycetidae</taxon>
        <taxon>Diaporthales</taxon>
        <taxon>Diaporthaceae</taxon>
        <taxon>Diaporthe</taxon>
    </lineage>
</organism>
<dbReference type="GO" id="GO:0051604">
    <property type="term" value="P:protein maturation"/>
    <property type="evidence" value="ECO:0007669"/>
    <property type="project" value="UniProtKB-UniRule"/>
</dbReference>
<sequence>MSTYLEELAVRFVERDGLSLEDQQKIAVDAADYVLDPAKHGYPQDQTVLTLVKSIHRWIASGDGDQPLEFAERNREKNARGLKYLAMTLTALPRDFLQSTHIKMLSSFFSSIFQQQDPAGLSAATDALLVLITMSNFPPSSADDILANIGKMDTENYTKQLAKTRLQVLQIIKSLLLNDKSARVLQKRYEGSAFLLPILSLAKRERDPVNLLDWFQTLERVLKNNKISVEVSLAAFESFSPFFPISIRKSTVGGTEVTEDELKDALRSCFAANGLLAQHTFSFLLEKLDDGGSLTASAKLDILRTIKACVVGYEPVDTSLIPYVTKMWSSLKYEVRNGEVPEAIQETLSIFEALPCRLAKSESAEEALTEFLSQTWKDTAEDLENPTYTEQAGSILISIAGGSVLAFCRTNPRLLEAVRQNISQPKSPAHTKNLLVLLNNLVRTHRHLTAKITEWSEDDKQTFRTDGFEIPATVINDIYFKLFRENTVDSPSKDQAEIAKEAIKGLSLVVEVRQVKSNWTTTAAYEQDTLKEICAALSYRATNSFNVPPTASAELHDIDVAAVVALKTAVKAFPEGYAKALSNLVSEVEKRIWKDTSAERTFDDLHGVCQRVAFIGCADVPDVKNPVVNFASFAGTMLNILSVLFNAEANIKFCAVVADALATGMAYFIKAIEEKGLKQTDESADSWELTNLEQMVHAEIPDFPKLRSKQVNLYDPIPSTQSIMAAKHSTFTSFLLVGVYVVSELYQHATTVTMSADNNIPILLLSDALRSADNIDEDTPRGSDRLAAYVGELGRAACLVLRELSSAAQISLDLDNRIAGCFNNGLRWSSSTTPLALHGDAEIYVLCCGIARAMHPSTVTMLTEFNFNNLLISNLDLRTETSSRTEAIQDYIAFLLANKFHRRADEPGHDTQVPNQVTWSMALQRIEECLKNPEFLELREVCRFAAILAGAFSRRDRPAAALASTVSHAAAKGGAETGPYIARILSQLFSSSKKGLLDPANHTIQKPLYLQWTYQQCVQPILGLAYPLSRKNNSVVYSIYVLHAVKHLSLGHYADDAPNVVRIVLAAMQKATNSYDIEAACGIALQVLSGDPALFRSHVASLVKAAKNVYGRALPVPVVYDLAPVTAQDEGEWPAEKKEFAQRGRFKYVGDREKIRRMALRTLEVLPAQLDENDLRAYADEVRVHLAVALGDRVRDVRRASEAAQSAWSKIST</sequence>
<dbReference type="GO" id="GO:0005634">
    <property type="term" value="C:nucleus"/>
    <property type="evidence" value="ECO:0007669"/>
    <property type="project" value="UniProtKB-SubCell"/>
</dbReference>
<name>A0AAD9SJX9_PHOAM</name>
<evidence type="ECO:0000256" key="1">
    <source>
        <dbReference type="RuleBase" id="RU367072"/>
    </source>
</evidence>
<dbReference type="AlphaFoldDB" id="A0AAD9SJX9"/>
<dbReference type="GO" id="GO:0006281">
    <property type="term" value="P:DNA repair"/>
    <property type="evidence" value="ECO:0007669"/>
    <property type="project" value="UniProtKB-UniRule"/>
</dbReference>
<protein>
    <recommendedName>
        <fullName evidence="1">MMS19 nucleotide excision repair protein</fullName>
    </recommendedName>
</protein>
<evidence type="ECO:0000259" key="2">
    <source>
        <dbReference type="Pfam" id="PF14500"/>
    </source>
</evidence>
<proteinExistence type="inferred from homology"/>
<feature type="domain" description="MMS19 N-terminal" evidence="2">
    <location>
        <begin position="73"/>
        <end position="335"/>
    </location>
</feature>
<comment type="function">
    <text evidence="1">Key component of the cytosolic iron-sulfur protein assembly (CIA) complex, a multiprotein complex that mediates the incorporation of iron-sulfur cluster into apoproteins specifically involved in DNA metabolism and genomic integrity. In the CIA complex, MMS19 acts as an adapter between early-acting CIA components and a subset of cellular target iron-sulfur proteins.</text>
</comment>
<comment type="subcellular location">
    <subcellularLocation>
        <location evidence="1">Nucleus</location>
    </subcellularLocation>
</comment>
<dbReference type="SUPFAM" id="SSF48371">
    <property type="entry name" value="ARM repeat"/>
    <property type="match status" value="1"/>
</dbReference>
<dbReference type="InterPro" id="IPR039920">
    <property type="entry name" value="MMS19"/>
</dbReference>
<evidence type="ECO:0000313" key="3">
    <source>
        <dbReference type="EMBL" id="KAK2609826.1"/>
    </source>
</evidence>
<gene>
    <name evidence="3" type="ORF">N8I77_003305</name>
</gene>
<comment type="similarity">
    <text evidence="1">Belongs to the MET18/MMS19 family.</text>
</comment>
<dbReference type="PANTHER" id="PTHR12891">
    <property type="entry name" value="DNA REPAIR/TRANSCRIPTION PROTEIN MET18/MMS19"/>
    <property type="match status" value="1"/>
</dbReference>
<dbReference type="GO" id="GO:0016226">
    <property type="term" value="P:iron-sulfur cluster assembly"/>
    <property type="evidence" value="ECO:0007669"/>
    <property type="project" value="UniProtKB-UniRule"/>
</dbReference>
<dbReference type="PANTHER" id="PTHR12891:SF0">
    <property type="entry name" value="MMS19 NUCLEOTIDE EXCISION REPAIR PROTEIN HOMOLOG"/>
    <property type="match status" value="1"/>
</dbReference>
<dbReference type="InterPro" id="IPR016024">
    <property type="entry name" value="ARM-type_fold"/>
</dbReference>
<evidence type="ECO:0000313" key="4">
    <source>
        <dbReference type="Proteomes" id="UP001265746"/>
    </source>
</evidence>
<dbReference type="Pfam" id="PF14500">
    <property type="entry name" value="MMS19_N"/>
    <property type="match status" value="1"/>
</dbReference>
<comment type="caution">
    <text evidence="3">The sequence shown here is derived from an EMBL/GenBank/DDBJ whole genome shotgun (WGS) entry which is preliminary data.</text>
</comment>
<accession>A0AAD9SJX9</accession>
<keyword evidence="1" id="KW-0227">DNA damage</keyword>